<sequence>MKKHIAALFAILALASCSKEEKKGNLEITGNVKGLKKGMLYLKKISDTTLVTLDSIAIDGDSHFKTAVDIAEPEVLYLFLDRGQTTSIDNSLRFFAEPGKMNIDTDLETFYAKAKITGSKNNDLLEEYKKVKSRYTTQELDITVADMKAKLKNTSLPEAEVEKYNAILKSRYLYTTNFAVNHKEYEVAPYVILSETPDLGLTFMKQVIDAMSPKVAASKYGKLLKQLYEERKKTETTVAMK</sequence>
<gene>
    <name evidence="2" type="ORF">HZF10_08495</name>
</gene>
<dbReference type="RefSeq" id="WP_176005764.1">
    <property type="nucleotide sequence ID" value="NZ_JABWMI010000010.1"/>
</dbReference>
<dbReference type="Proteomes" id="UP000535020">
    <property type="component" value="Unassembled WGS sequence"/>
</dbReference>
<organism evidence="2 3">
    <name type="scientific">Flavobacterium agri</name>
    <dbReference type="NCBI Taxonomy" id="2743471"/>
    <lineage>
        <taxon>Bacteria</taxon>
        <taxon>Pseudomonadati</taxon>
        <taxon>Bacteroidota</taxon>
        <taxon>Flavobacteriia</taxon>
        <taxon>Flavobacteriales</taxon>
        <taxon>Flavobacteriaceae</taxon>
        <taxon>Flavobacterium</taxon>
    </lineage>
</organism>
<comment type="caution">
    <text evidence="2">The sequence shown here is derived from an EMBL/GenBank/DDBJ whole genome shotgun (WGS) entry which is preliminary data.</text>
</comment>
<dbReference type="PROSITE" id="PS51257">
    <property type="entry name" value="PROKAR_LIPOPROTEIN"/>
    <property type="match status" value="1"/>
</dbReference>
<dbReference type="AlphaFoldDB" id="A0A7Y9C5Z5"/>
<protein>
    <submittedName>
        <fullName evidence="2">DUF4369 domain-containing protein</fullName>
    </submittedName>
</protein>
<evidence type="ECO:0000313" key="2">
    <source>
        <dbReference type="EMBL" id="NYA70954.1"/>
    </source>
</evidence>
<reference evidence="2 3" key="1">
    <citation type="submission" date="2020-07" db="EMBL/GenBank/DDBJ databases">
        <authorList>
            <person name="Sun Q."/>
        </authorList>
    </citation>
    <scope>NUCLEOTIDE SEQUENCE [LARGE SCALE GENOMIC DNA]</scope>
    <source>
        <strain evidence="2 3">MAH-1</strain>
    </source>
</reference>
<evidence type="ECO:0000313" key="3">
    <source>
        <dbReference type="Proteomes" id="UP000535020"/>
    </source>
</evidence>
<keyword evidence="3" id="KW-1185">Reference proteome</keyword>
<proteinExistence type="predicted"/>
<dbReference type="Pfam" id="PF14289">
    <property type="entry name" value="DUF4369"/>
    <property type="match status" value="1"/>
</dbReference>
<dbReference type="EMBL" id="JACBJI010000003">
    <property type="protein sequence ID" value="NYA70954.1"/>
    <property type="molecule type" value="Genomic_DNA"/>
</dbReference>
<accession>A0A7Y9C5Z5</accession>
<evidence type="ECO:0000259" key="1">
    <source>
        <dbReference type="Pfam" id="PF14289"/>
    </source>
</evidence>
<dbReference type="InterPro" id="IPR025380">
    <property type="entry name" value="DUF4369"/>
</dbReference>
<name>A0A7Y9C5Z5_9FLAO</name>
<feature type="domain" description="DUF4369" evidence="1">
    <location>
        <begin position="27"/>
        <end position="125"/>
    </location>
</feature>